<feature type="domain" description="Apple" evidence="1">
    <location>
        <begin position="12"/>
        <end position="88"/>
    </location>
</feature>
<dbReference type="PANTHER" id="PTHR47327:SF1">
    <property type="entry name" value="RE15579P"/>
    <property type="match status" value="1"/>
</dbReference>
<evidence type="ECO:0000259" key="1">
    <source>
        <dbReference type="PROSITE" id="PS50948"/>
    </source>
</evidence>
<name>A0A0B1SMS5_OESDE</name>
<sequence>MNYLLFIPEKPCFTRYKHWTLPGFAEKAFTGVDQRTCLLLCLRSDTFYCASVNYNEIKRICTLNGGNMHLNDAVLKPSPSEEYYENECNPEHGSKSKANNTATIRPAKMERCFESLSDSMLLNFDSKLVENVHSLEQCKSECLRASKNGRACGALNWLPNNRGCMLFNIGFDLKLLVQHPTAQFLVNKCCEWFA</sequence>
<dbReference type="Pfam" id="PF00024">
    <property type="entry name" value="PAN_1"/>
    <property type="match status" value="2"/>
</dbReference>
<accession>A0A0B1SMS5</accession>
<evidence type="ECO:0000313" key="2">
    <source>
        <dbReference type="EMBL" id="KHJ84520.1"/>
    </source>
</evidence>
<keyword evidence="3" id="KW-1185">Reference proteome</keyword>
<reference evidence="2 3" key="1">
    <citation type="submission" date="2014-03" db="EMBL/GenBank/DDBJ databases">
        <title>Draft genome of the hookworm Oesophagostomum dentatum.</title>
        <authorList>
            <person name="Mitreva M."/>
        </authorList>
    </citation>
    <scope>NUCLEOTIDE SEQUENCE [LARGE SCALE GENOMIC DNA]</scope>
    <source>
        <strain evidence="2 3">OD-Hann</strain>
    </source>
</reference>
<organism evidence="2 3">
    <name type="scientific">Oesophagostomum dentatum</name>
    <name type="common">Nodular worm</name>
    <dbReference type="NCBI Taxonomy" id="61180"/>
    <lineage>
        <taxon>Eukaryota</taxon>
        <taxon>Metazoa</taxon>
        <taxon>Ecdysozoa</taxon>
        <taxon>Nematoda</taxon>
        <taxon>Chromadorea</taxon>
        <taxon>Rhabditida</taxon>
        <taxon>Rhabditina</taxon>
        <taxon>Rhabditomorpha</taxon>
        <taxon>Strongyloidea</taxon>
        <taxon>Strongylidae</taxon>
        <taxon>Oesophagostomum</taxon>
    </lineage>
</organism>
<dbReference type="GO" id="GO:0009653">
    <property type="term" value="P:anatomical structure morphogenesis"/>
    <property type="evidence" value="ECO:0007669"/>
    <property type="project" value="TreeGrafter"/>
</dbReference>
<evidence type="ECO:0000313" key="3">
    <source>
        <dbReference type="Proteomes" id="UP000053660"/>
    </source>
</evidence>
<protein>
    <submittedName>
        <fullName evidence="2">PAN domain protein</fullName>
    </submittedName>
</protein>
<dbReference type="CDD" id="cd01099">
    <property type="entry name" value="PAN_AP_HGF"/>
    <property type="match status" value="1"/>
</dbReference>
<dbReference type="InterPro" id="IPR003609">
    <property type="entry name" value="Pan_app"/>
</dbReference>
<dbReference type="PROSITE" id="PS50948">
    <property type="entry name" value="PAN"/>
    <property type="match status" value="2"/>
</dbReference>
<feature type="domain" description="Apple" evidence="1">
    <location>
        <begin position="112"/>
        <end position="189"/>
    </location>
</feature>
<gene>
    <name evidence="2" type="ORF">OESDEN_15764</name>
</gene>
<dbReference type="Proteomes" id="UP000053660">
    <property type="component" value="Unassembled WGS sequence"/>
</dbReference>
<dbReference type="SUPFAM" id="SSF57414">
    <property type="entry name" value="Hairpin loop containing domain-like"/>
    <property type="match status" value="2"/>
</dbReference>
<dbReference type="Gene3D" id="3.50.4.10">
    <property type="entry name" value="Hepatocyte Growth Factor"/>
    <property type="match status" value="1"/>
</dbReference>
<dbReference type="PANTHER" id="PTHR47327">
    <property type="entry name" value="FI18240P1-RELATED"/>
    <property type="match status" value="1"/>
</dbReference>
<dbReference type="SMART" id="SM00473">
    <property type="entry name" value="PAN_AP"/>
    <property type="match status" value="2"/>
</dbReference>
<dbReference type="EMBL" id="KN568107">
    <property type="protein sequence ID" value="KHJ84520.1"/>
    <property type="molecule type" value="Genomic_DNA"/>
</dbReference>
<dbReference type="AlphaFoldDB" id="A0A0B1SMS5"/>
<dbReference type="OrthoDB" id="5822796at2759"/>
<dbReference type="InterPro" id="IPR052774">
    <property type="entry name" value="Celegans_DevNeuronal_Protein"/>
</dbReference>
<proteinExistence type="predicted"/>